<protein>
    <submittedName>
        <fullName evidence="2">RNA-directed DNA polymerase, eukaryota</fullName>
    </submittedName>
</protein>
<keyword evidence="2" id="KW-0548">Nucleotidyltransferase</keyword>
<keyword evidence="3" id="KW-1185">Reference proteome</keyword>
<accession>A0ABQ5A9Q1</accession>
<sequence>MSKTGLYAMVLDDECVVERDLDNFVMGEVKDFSSINNLRVLLSNEGFQHVRLAYLGGLWVMIELTSVQTKMRFLKHVGVASWFSQLCKAQPDFVSRERIVWIDIEGVPLHAWSRPTFSKIGSRWGEVIELEDNKEDCFARKRICIKTKLEDNILEKFKIIVRGKNFVIRAKELFVWSPTFNDNKEVDDYSEDDSVNGAEEINGDISKQMNLDDETDIEGVSDTVFDDKADSLGHEHTQNLSPNEKENSSDPFNLYNLLNKRDKGEANSGLDSSIPFPPGFTPEREFQHVDAQEVQGMENSLSKRRSEGLSSRVLEDAQPLNEHASPSIDSKKKQVARYGGYRRYYESWPIYGVPPNYEDV</sequence>
<evidence type="ECO:0000313" key="2">
    <source>
        <dbReference type="EMBL" id="GJS99374.1"/>
    </source>
</evidence>
<keyword evidence="2" id="KW-0695">RNA-directed DNA polymerase</keyword>
<gene>
    <name evidence="2" type="ORF">Tco_0820544</name>
</gene>
<evidence type="ECO:0000256" key="1">
    <source>
        <dbReference type="SAM" id="MobiDB-lite"/>
    </source>
</evidence>
<dbReference type="EMBL" id="BQNB010012113">
    <property type="protein sequence ID" value="GJS99374.1"/>
    <property type="molecule type" value="Genomic_DNA"/>
</dbReference>
<proteinExistence type="predicted"/>
<keyword evidence="2" id="KW-0808">Transferase</keyword>
<evidence type="ECO:0000313" key="3">
    <source>
        <dbReference type="Proteomes" id="UP001151760"/>
    </source>
</evidence>
<reference evidence="2" key="2">
    <citation type="submission" date="2022-01" db="EMBL/GenBank/DDBJ databases">
        <authorList>
            <person name="Yamashiro T."/>
            <person name="Shiraishi A."/>
            <person name="Satake H."/>
            <person name="Nakayama K."/>
        </authorList>
    </citation>
    <scope>NUCLEOTIDE SEQUENCE</scope>
</reference>
<feature type="region of interest" description="Disordered" evidence="1">
    <location>
        <begin position="232"/>
        <end position="254"/>
    </location>
</feature>
<dbReference type="PANTHER" id="PTHR34427">
    <property type="entry name" value="DUF4283 DOMAIN PROTEIN"/>
    <property type="match status" value="1"/>
</dbReference>
<organism evidence="2 3">
    <name type="scientific">Tanacetum coccineum</name>
    <dbReference type="NCBI Taxonomy" id="301880"/>
    <lineage>
        <taxon>Eukaryota</taxon>
        <taxon>Viridiplantae</taxon>
        <taxon>Streptophyta</taxon>
        <taxon>Embryophyta</taxon>
        <taxon>Tracheophyta</taxon>
        <taxon>Spermatophyta</taxon>
        <taxon>Magnoliopsida</taxon>
        <taxon>eudicotyledons</taxon>
        <taxon>Gunneridae</taxon>
        <taxon>Pentapetalae</taxon>
        <taxon>asterids</taxon>
        <taxon>campanulids</taxon>
        <taxon>Asterales</taxon>
        <taxon>Asteraceae</taxon>
        <taxon>Asteroideae</taxon>
        <taxon>Anthemideae</taxon>
        <taxon>Anthemidinae</taxon>
        <taxon>Tanacetum</taxon>
    </lineage>
</organism>
<comment type="caution">
    <text evidence="2">The sequence shown here is derived from an EMBL/GenBank/DDBJ whole genome shotgun (WGS) entry which is preliminary data.</text>
</comment>
<feature type="compositionally biased region" description="Basic and acidic residues" evidence="1">
    <location>
        <begin position="232"/>
        <end position="248"/>
    </location>
</feature>
<dbReference type="PANTHER" id="PTHR34427:SF5">
    <property type="entry name" value="DUF4283 DOMAIN-CONTAINING PROTEIN"/>
    <property type="match status" value="1"/>
</dbReference>
<reference evidence="2" key="1">
    <citation type="journal article" date="2022" name="Int. J. Mol. Sci.">
        <title>Draft Genome of Tanacetum Coccineum: Genomic Comparison of Closely Related Tanacetum-Family Plants.</title>
        <authorList>
            <person name="Yamashiro T."/>
            <person name="Shiraishi A."/>
            <person name="Nakayama K."/>
            <person name="Satake H."/>
        </authorList>
    </citation>
    <scope>NUCLEOTIDE SEQUENCE</scope>
</reference>
<dbReference type="GO" id="GO:0003964">
    <property type="term" value="F:RNA-directed DNA polymerase activity"/>
    <property type="evidence" value="ECO:0007669"/>
    <property type="project" value="UniProtKB-KW"/>
</dbReference>
<feature type="region of interest" description="Disordered" evidence="1">
    <location>
        <begin position="297"/>
        <end position="331"/>
    </location>
</feature>
<dbReference type="Proteomes" id="UP001151760">
    <property type="component" value="Unassembled WGS sequence"/>
</dbReference>
<name>A0ABQ5A9Q1_9ASTR</name>